<organism evidence="2 3">
    <name type="scientific">Pantoea anthophila</name>
    <dbReference type="NCBI Taxonomy" id="470931"/>
    <lineage>
        <taxon>Bacteria</taxon>
        <taxon>Pseudomonadati</taxon>
        <taxon>Pseudomonadota</taxon>
        <taxon>Gammaproteobacteria</taxon>
        <taxon>Enterobacterales</taxon>
        <taxon>Erwiniaceae</taxon>
        <taxon>Pantoea</taxon>
    </lineage>
</organism>
<keyword evidence="3" id="KW-1185">Reference proteome</keyword>
<sequence length="66" mass="7303">MAYENGLHIKLKSELRNALVEEANKQGISAVRLAAKILDEHFKLTNSANGDQNAQIPNGTDRSNRQ</sequence>
<evidence type="ECO:0008006" key="4">
    <source>
        <dbReference type="Google" id="ProtNLM"/>
    </source>
</evidence>
<proteinExistence type="predicted"/>
<comment type="caution">
    <text evidence="2">The sequence shown here is derived from an EMBL/GenBank/DDBJ whole genome shotgun (WGS) entry which is preliminary data.</text>
</comment>
<dbReference type="RefSeq" id="WP_140923189.1">
    <property type="nucleotide sequence ID" value="NZ_VHIZ01000027.1"/>
</dbReference>
<dbReference type="Proteomes" id="UP000316142">
    <property type="component" value="Unassembled WGS sequence"/>
</dbReference>
<evidence type="ECO:0000256" key="1">
    <source>
        <dbReference type="SAM" id="MobiDB-lite"/>
    </source>
</evidence>
<dbReference type="EMBL" id="VHIZ01000027">
    <property type="protein sequence ID" value="TPV30159.1"/>
    <property type="molecule type" value="Genomic_DNA"/>
</dbReference>
<accession>A0ABY2ZBM9</accession>
<reference evidence="2 3" key="1">
    <citation type="submission" date="2019-06" db="EMBL/GenBank/DDBJ databases">
        <title>Taxogenomics and systematics of the genus Pantoea.</title>
        <authorList>
            <person name="Tambong J.T."/>
        </authorList>
    </citation>
    <scope>NUCLEOTIDE SEQUENCE [LARGE SCALE GENOMIC DNA]</scope>
    <source>
        <strain evidence="2 3">LMG 2558</strain>
    </source>
</reference>
<gene>
    <name evidence="2" type="ORF">FJW00_04960</name>
</gene>
<evidence type="ECO:0000313" key="3">
    <source>
        <dbReference type="Proteomes" id="UP000316142"/>
    </source>
</evidence>
<feature type="region of interest" description="Disordered" evidence="1">
    <location>
        <begin position="44"/>
        <end position="66"/>
    </location>
</feature>
<evidence type="ECO:0000313" key="2">
    <source>
        <dbReference type="EMBL" id="TPV30159.1"/>
    </source>
</evidence>
<name>A0ABY2ZBM9_9GAMM</name>
<protein>
    <recommendedName>
        <fullName evidence="4">CopG family transcriptional regulator</fullName>
    </recommendedName>
</protein>